<evidence type="ECO:0000259" key="10">
    <source>
        <dbReference type="Pfam" id="PF00288"/>
    </source>
</evidence>
<dbReference type="Pfam" id="PF00288">
    <property type="entry name" value="GHMP_kinases_N"/>
    <property type="match status" value="1"/>
</dbReference>
<keyword evidence="5 9" id="KW-0547">Nucleotide-binding</keyword>
<comment type="similarity">
    <text evidence="1 9">Belongs to the GHMP kinase family. IspE subfamily.</text>
</comment>
<dbReference type="Pfam" id="PF08544">
    <property type="entry name" value="GHMP_kinases_C"/>
    <property type="match status" value="1"/>
</dbReference>
<evidence type="ECO:0000256" key="8">
    <source>
        <dbReference type="ARBA" id="ARBA00032554"/>
    </source>
</evidence>
<dbReference type="InterPro" id="IPR013750">
    <property type="entry name" value="GHMP_kinase_C_dom"/>
</dbReference>
<dbReference type="Gene3D" id="3.30.230.10">
    <property type="match status" value="1"/>
</dbReference>
<dbReference type="InterPro" id="IPR014721">
    <property type="entry name" value="Ribsml_uS5_D2-typ_fold_subgr"/>
</dbReference>
<keyword evidence="9" id="KW-0414">Isoprene biosynthesis</keyword>
<accession>A0ABU2BZF5</accession>
<name>A0ABU2BZF5_9ACTN</name>
<dbReference type="GO" id="GO:0050515">
    <property type="term" value="F:4-(cytidine 5'-diphospho)-2-C-methyl-D-erythritol kinase activity"/>
    <property type="evidence" value="ECO:0007669"/>
    <property type="project" value="UniProtKB-EC"/>
</dbReference>
<dbReference type="RefSeq" id="WP_310304621.1">
    <property type="nucleotide sequence ID" value="NZ_BAAAPS010000005.1"/>
</dbReference>
<dbReference type="EMBL" id="JAVDYG010000001">
    <property type="protein sequence ID" value="MDR7363790.1"/>
    <property type="molecule type" value="Genomic_DNA"/>
</dbReference>
<dbReference type="NCBIfam" id="NF002870">
    <property type="entry name" value="PRK03188.1"/>
    <property type="match status" value="1"/>
</dbReference>
<feature type="active site" evidence="9">
    <location>
        <position position="142"/>
    </location>
</feature>
<keyword evidence="4 9" id="KW-0808">Transferase</keyword>
<evidence type="ECO:0000256" key="9">
    <source>
        <dbReference type="HAMAP-Rule" id="MF_00061"/>
    </source>
</evidence>
<reference evidence="12 13" key="1">
    <citation type="submission" date="2023-07" db="EMBL/GenBank/DDBJ databases">
        <title>Sequencing the genomes of 1000 actinobacteria strains.</title>
        <authorList>
            <person name="Klenk H.-P."/>
        </authorList>
    </citation>
    <scope>NUCLEOTIDE SEQUENCE [LARGE SCALE GENOMIC DNA]</scope>
    <source>
        <strain evidence="12 13">DSM 19426</strain>
    </source>
</reference>
<evidence type="ECO:0000256" key="4">
    <source>
        <dbReference type="ARBA" id="ARBA00022679"/>
    </source>
</evidence>
<dbReference type="SUPFAM" id="SSF55060">
    <property type="entry name" value="GHMP Kinase, C-terminal domain"/>
    <property type="match status" value="1"/>
</dbReference>
<dbReference type="InterPro" id="IPR036554">
    <property type="entry name" value="GHMP_kinase_C_sf"/>
</dbReference>
<dbReference type="EC" id="2.7.1.148" evidence="2 9"/>
<dbReference type="Gene3D" id="3.30.70.890">
    <property type="entry name" value="GHMP kinase, C-terminal domain"/>
    <property type="match status" value="1"/>
</dbReference>
<comment type="caution">
    <text evidence="12">The sequence shown here is derived from an EMBL/GenBank/DDBJ whole genome shotgun (WGS) entry which is preliminary data.</text>
</comment>
<dbReference type="InterPro" id="IPR020568">
    <property type="entry name" value="Ribosomal_Su5_D2-typ_SF"/>
</dbReference>
<comment type="function">
    <text evidence="9">Catalyzes the phosphorylation of the position 2 hydroxy group of 4-diphosphocytidyl-2C-methyl-D-erythritol.</text>
</comment>
<gene>
    <name evidence="9" type="primary">ispE</name>
    <name evidence="12" type="ORF">J2S63_003343</name>
</gene>
<dbReference type="Proteomes" id="UP001183648">
    <property type="component" value="Unassembled WGS sequence"/>
</dbReference>
<evidence type="ECO:0000256" key="2">
    <source>
        <dbReference type="ARBA" id="ARBA00012052"/>
    </source>
</evidence>
<protein>
    <recommendedName>
        <fullName evidence="3 9">4-diphosphocytidyl-2-C-methyl-D-erythritol kinase</fullName>
        <shortName evidence="9">CMK</shortName>
        <ecNumber evidence="2 9">2.7.1.148</ecNumber>
    </recommendedName>
    <alternativeName>
        <fullName evidence="8 9">4-(cytidine-5'-diphospho)-2-C-methyl-D-erythritol kinase</fullName>
    </alternativeName>
</protein>
<dbReference type="PANTHER" id="PTHR43527:SF2">
    <property type="entry name" value="4-DIPHOSPHOCYTIDYL-2-C-METHYL-D-ERYTHRITOL KINASE, CHLOROPLASTIC"/>
    <property type="match status" value="1"/>
</dbReference>
<evidence type="ECO:0000256" key="1">
    <source>
        <dbReference type="ARBA" id="ARBA00009684"/>
    </source>
</evidence>
<proteinExistence type="inferred from homology"/>
<dbReference type="PANTHER" id="PTHR43527">
    <property type="entry name" value="4-DIPHOSPHOCYTIDYL-2-C-METHYL-D-ERYTHRITOL KINASE, CHLOROPLASTIC"/>
    <property type="match status" value="1"/>
</dbReference>
<evidence type="ECO:0000256" key="7">
    <source>
        <dbReference type="ARBA" id="ARBA00022840"/>
    </source>
</evidence>
<dbReference type="HAMAP" id="MF_00061">
    <property type="entry name" value="IspE"/>
    <property type="match status" value="1"/>
</dbReference>
<dbReference type="NCBIfam" id="TIGR00154">
    <property type="entry name" value="ispE"/>
    <property type="match status" value="1"/>
</dbReference>
<organism evidence="12 13">
    <name type="scientific">Nocardioides marmoribigeumensis</name>
    <dbReference type="NCBI Taxonomy" id="433649"/>
    <lineage>
        <taxon>Bacteria</taxon>
        <taxon>Bacillati</taxon>
        <taxon>Actinomycetota</taxon>
        <taxon>Actinomycetes</taxon>
        <taxon>Propionibacteriales</taxon>
        <taxon>Nocardioidaceae</taxon>
        <taxon>Nocardioides</taxon>
    </lineage>
</organism>
<evidence type="ECO:0000313" key="12">
    <source>
        <dbReference type="EMBL" id="MDR7363790.1"/>
    </source>
</evidence>
<evidence type="ECO:0000259" key="11">
    <source>
        <dbReference type="Pfam" id="PF08544"/>
    </source>
</evidence>
<feature type="binding site" evidence="9">
    <location>
        <begin position="100"/>
        <end position="110"/>
    </location>
    <ligand>
        <name>ATP</name>
        <dbReference type="ChEBI" id="CHEBI:30616"/>
    </ligand>
</feature>
<evidence type="ECO:0000256" key="3">
    <source>
        <dbReference type="ARBA" id="ARBA00017473"/>
    </source>
</evidence>
<dbReference type="SUPFAM" id="SSF54211">
    <property type="entry name" value="Ribosomal protein S5 domain 2-like"/>
    <property type="match status" value="1"/>
</dbReference>
<keyword evidence="7 9" id="KW-0067">ATP-binding</keyword>
<evidence type="ECO:0000256" key="5">
    <source>
        <dbReference type="ARBA" id="ARBA00022741"/>
    </source>
</evidence>
<dbReference type="InterPro" id="IPR004424">
    <property type="entry name" value="IspE"/>
</dbReference>
<evidence type="ECO:0000256" key="6">
    <source>
        <dbReference type="ARBA" id="ARBA00022777"/>
    </source>
</evidence>
<keyword evidence="13" id="KW-1185">Reference proteome</keyword>
<dbReference type="PIRSF" id="PIRSF010376">
    <property type="entry name" value="IspE"/>
    <property type="match status" value="1"/>
</dbReference>
<comment type="catalytic activity">
    <reaction evidence="9">
        <text>4-CDP-2-C-methyl-D-erythritol + ATP = 4-CDP-2-C-methyl-D-erythritol 2-phosphate + ADP + H(+)</text>
        <dbReference type="Rhea" id="RHEA:18437"/>
        <dbReference type="ChEBI" id="CHEBI:15378"/>
        <dbReference type="ChEBI" id="CHEBI:30616"/>
        <dbReference type="ChEBI" id="CHEBI:57823"/>
        <dbReference type="ChEBI" id="CHEBI:57919"/>
        <dbReference type="ChEBI" id="CHEBI:456216"/>
        <dbReference type="EC" id="2.7.1.148"/>
    </reaction>
</comment>
<feature type="domain" description="GHMP kinase N-terminal" evidence="10">
    <location>
        <begin position="71"/>
        <end position="150"/>
    </location>
</feature>
<feature type="domain" description="GHMP kinase C-terminal" evidence="11">
    <location>
        <begin position="206"/>
        <end position="271"/>
    </location>
</feature>
<feature type="active site" evidence="9">
    <location>
        <position position="12"/>
    </location>
</feature>
<sequence>MTSEVRVSAPAKINLHLGVGQVRPDGFHPLVTVFQALGLYDELTLRPARTSSLTVSGEDVDVTAVPTGSSNLVLRAVEALAAHHGRTDLAVSCHLRKRIPVAGGLAGGSTDAAAALVGVDSLFELHTPRQELHDLAAGLGSDVPFCLHGGTALGTGRGEELAPLMSRGDYWWVLLPDDEGLSTPAVYSAYDLLGHHAEPEPPTELLAALRVGDVARVGELLHNDLAPPACSLRPDLAEVVAAGEECGAFGGLVSGSGPTVAFLCGDAEHAAYVDGRLQETLGTAPGIVVKAPAHGARVVGARVGGIYQ</sequence>
<evidence type="ECO:0000313" key="13">
    <source>
        <dbReference type="Proteomes" id="UP001183648"/>
    </source>
</evidence>
<comment type="pathway">
    <text evidence="9">Isoprenoid biosynthesis; isopentenyl diphosphate biosynthesis via DXP pathway; isopentenyl diphosphate from 1-deoxy-D-xylulose 5-phosphate: step 3/6.</text>
</comment>
<keyword evidence="6 9" id="KW-0418">Kinase</keyword>
<dbReference type="InterPro" id="IPR006204">
    <property type="entry name" value="GHMP_kinase_N_dom"/>
</dbReference>